<dbReference type="Pfam" id="PF01381">
    <property type="entry name" value="HTH_3"/>
    <property type="match status" value="1"/>
</dbReference>
<dbReference type="AlphaFoldDB" id="A0A3T1D1W4"/>
<evidence type="ECO:0000259" key="1">
    <source>
        <dbReference type="PROSITE" id="PS50943"/>
    </source>
</evidence>
<dbReference type="EMBL" id="AP019400">
    <property type="protein sequence ID" value="BBI32009.1"/>
    <property type="molecule type" value="Genomic_DNA"/>
</dbReference>
<sequence>MEREWLERLRKEKKMTHEQVANRAKITRQYYGMIASGERDPRVEVAKKIGNTLDFNWTLFFDKEGNKTIPYN</sequence>
<reference evidence="2 3" key="1">
    <citation type="submission" date="2019-01" db="EMBL/GenBank/DDBJ databases">
        <title>Complete genome sequence of Cohnella hallensis HS21 isolated from Korean fir (Abies koreana) rhizospheric soil.</title>
        <authorList>
            <person name="Jiang L."/>
            <person name="Kang S.W."/>
            <person name="Kim S."/>
            <person name="Jung J."/>
            <person name="Kim C.Y."/>
            <person name="Kim D.H."/>
            <person name="Kim S.W."/>
            <person name="Lee J."/>
        </authorList>
    </citation>
    <scope>NUCLEOTIDE SEQUENCE [LARGE SCALE GENOMIC DNA]</scope>
    <source>
        <strain evidence="2 3">HS21</strain>
    </source>
</reference>
<proteinExistence type="predicted"/>
<dbReference type="GO" id="GO:0003677">
    <property type="term" value="F:DNA binding"/>
    <property type="evidence" value="ECO:0007669"/>
    <property type="project" value="InterPro"/>
</dbReference>
<dbReference type="SUPFAM" id="SSF47413">
    <property type="entry name" value="lambda repressor-like DNA-binding domains"/>
    <property type="match status" value="1"/>
</dbReference>
<gene>
    <name evidence="2" type="ORF">KCTCHS21_14080</name>
</gene>
<dbReference type="Gene3D" id="1.10.260.40">
    <property type="entry name" value="lambda repressor-like DNA-binding domains"/>
    <property type="match status" value="1"/>
</dbReference>
<dbReference type="OrthoDB" id="1859224at2"/>
<feature type="domain" description="HTH cro/C1-type" evidence="1">
    <location>
        <begin position="6"/>
        <end position="60"/>
    </location>
</feature>
<dbReference type="Proteomes" id="UP000289856">
    <property type="component" value="Chromosome"/>
</dbReference>
<dbReference type="InterPro" id="IPR010982">
    <property type="entry name" value="Lambda_DNA-bd_dom_sf"/>
</dbReference>
<dbReference type="SMART" id="SM00530">
    <property type="entry name" value="HTH_XRE"/>
    <property type="match status" value="1"/>
</dbReference>
<dbReference type="RefSeq" id="WP_130606231.1">
    <property type="nucleotide sequence ID" value="NZ_AP019400.1"/>
</dbReference>
<organism evidence="2 3">
    <name type="scientific">Cohnella abietis</name>
    <dbReference type="NCBI Taxonomy" id="2507935"/>
    <lineage>
        <taxon>Bacteria</taxon>
        <taxon>Bacillati</taxon>
        <taxon>Bacillota</taxon>
        <taxon>Bacilli</taxon>
        <taxon>Bacillales</taxon>
        <taxon>Paenibacillaceae</taxon>
        <taxon>Cohnella</taxon>
    </lineage>
</organism>
<dbReference type="KEGG" id="cohn:KCTCHS21_14080"/>
<protein>
    <recommendedName>
        <fullName evidence="1">HTH cro/C1-type domain-containing protein</fullName>
    </recommendedName>
</protein>
<evidence type="ECO:0000313" key="3">
    <source>
        <dbReference type="Proteomes" id="UP000289856"/>
    </source>
</evidence>
<dbReference type="CDD" id="cd00093">
    <property type="entry name" value="HTH_XRE"/>
    <property type="match status" value="1"/>
</dbReference>
<dbReference type="PROSITE" id="PS50943">
    <property type="entry name" value="HTH_CROC1"/>
    <property type="match status" value="1"/>
</dbReference>
<keyword evidence="3" id="KW-1185">Reference proteome</keyword>
<dbReference type="InterPro" id="IPR001387">
    <property type="entry name" value="Cro/C1-type_HTH"/>
</dbReference>
<evidence type="ECO:0000313" key="2">
    <source>
        <dbReference type="EMBL" id="BBI32009.1"/>
    </source>
</evidence>
<accession>A0A3T1D1W4</accession>
<name>A0A3T1D1W4_9BACL</name>